<organism evidence="6">
    <name type="scientific">Menopon gallinae</name>
    <name type="common">poultry shaft louse</name>
    <dbReference type="NCBI Taxonomy" id="328185"/>
    <lineage>
        <taxon>Eukaryota</taxon>
        <taxon>Metazoa</taxon>
        <taxon>Ecdysozoa</taxon>
        <taxon>Arthropoda</taxon>
        <taxon>Hexapoda</taxon>
        <taxon>Insecta</taxon>
        <taxon>Pterygota</taxon>
        <taxon>Neoptera</taxon>
        <taxon>Paraneoptera</taxon>
        <taxon>Psocodea</taxon>
        <taxon>Troctomorpha</taxon>
        <taxon>Phthiraptera</taxon>
        <taxon>Amblycera</taxon>
        <taxon>Menoponidae</taxon>
        <taxon>Menopon</taxon>
    </lineage>
</organism>
<dbReference type="Pfam" id="PF13229">
    <property type="entry name" value="Beta_helix"/>
    <property type="match status" value="1"/>
</dbReference>
<gene>
    <name evidence="6" type="ORF">PYX00_006844</name>
</gene>
<dbReference type="PANTHER" id="PTHR14695">
    <property type="entry name" value="SHC SH2-DOMAIN BINDING PROTEIN 1-RELATED"/>
    <property type="match status" value="1"/>
</dbReference>
<dbReference type="Pfam" id="PF23762">
    <property type="entry name" value="SHCBP_N"/>
    <property type="match status" value="1"/>
</dbReference>
<dbReference type="InterPro" id="IPR057508">
    <property type="entry name" value="SHCBP-like_N"/>
</dbReference>
<keyword evidence="2" id="KW-0963">Cytoplasm</keyword>
<dbReference type="AlphaFoldDB" id="A0AAW2HWV0"/>
<evidence type="ECO:0000259" key="5">
    <source>
        <dbReference type="Pfam" id="PF23762"/>
    </source>
</evidence>
<reference evidence="6" key="1">
    <citation type="journal article" date="2024" name="Gigascience">
        <title>Chromosome-level genome of the poultry shaft louse Menopon gallinae provides insight into the host-switching and adaptive evolution of parasitic lice.</title>
        <authorList>
            <person name="Xu Y."/>
            <person name="Ma L."/>
            <person name="Liu S."/>
            <person name="Liang Y."/>
            <person name="Liu Q."/>
            <person name="He Z."/>
            <person name="Tian L."/>
            <person name="Duan Y."/>
            <person name="Cai W."/>
            <person name="Li H."/>
            <person name="Song F."/>
        </authorList>
    </citation>
    <scope>NUCLEOTIDE SEQUENCE</scope>
    <source>
        <strain evidence="6">Cailab_2023a</strain>
    </source>
</reference>
<sequence length="542" mass="61528">MFPEIITPRKSFPSRLQEFQTLLSEVEKSCSEIGDVWSAVFRDLFAPSLGWQALWILSEESCMKYDLMHPTAVIVSVDDYEWDDLLAVVTVKGVQDDIVLPSEISVHIIELHPIKDQDYDEDDLLIIADWLDKYRYFYKYLWYPWDAKINVKVSEWCESHLTNRLQIQSNIQNGVFDRNVIQYYNSLIDRSRHLEQALSHLNPDNQTKWQRAVAMEKCIEKKVLKLELNFFEDPDLRNDLLLLRQKGNEISFDDKREAIFIWGGGDCDTVIDHLNIIRQFINKDVLLKITATLQMALDDCFPGSLILLPTGCHKIKTMESLQMGGAIKGISRQGEVRIVADTVGVKRVILLSCYGPSELENLNICREEGICIQVFSNTLKITGCQIIGQTASASRGIVVLSGSRLILENCEIKGFKVGIAVQRGAVVSISNSHISNCRGGLKLSEHGKISLNNVEISNCSEYGVRFESAKCSTTLKGDLNLLAQTGNEDLEFAYSNVEMRNNNCNVLIEQYLDVFHLNSLVTDDVNMNSDEDDEDKSEYLED</sequence>
<feature type="domain" description="SHC SH2" evidence="5">
    <location>
        <begin position="15"/>
        <end position="237"/>
    </location>
</feature>
<dbReference type="EMBL" id="JARGDH010000003">
    <property type="protein sequence ID" value="KAL0274419.1"/>
    <property type="molecule type" value="Genomic_DNA"/>
</dbReference>
<dbReference type="GO" id="GO:0007283">
    <property type="term" value="P:spermatogenesis"/>
    <property type="evidence" value="ECO:0007669"/>
    <property type="project" value="TreeGrafter"/>
</dbReference>
<dbReference type="PANTHER" id="PTHR14695:SF4">
    <property type="entry name" value="PROTEIN NESSUN DORMA"/>
    <property type="match status" value="1"/>
</dbReference>
<evidence type="ECO:0008006" key="7">
    <source>
        <dbReference type="Google" id="ProtNLM"/>
    </source>
</evidence>
<dbReference type="InterPro" id="IPR006626">
    <property type="entry name" value="PbH1"/>
</dbReference>
<evidence type="ECO:0000313" key="6">
    <source>
        <dbReference type="EMBL" id="KAL0274419.1"/>
    </source>
</evidence>
<dbReference type="SUPFAM" id="SSF51126">
    <property type="entry name" value="Pectin lyase-like"/>
    <property type="match status" value="1"/>
</dbReference>
<dbReference type="GO" id="GO:0007112">
    <property type="term" value="P:male meiosis cytokinesis"/>
    <property type="evidence" value="ECO:0007669"/>
    <property type="project" value="TreeGrafter"/>
</dbReference>
<protein>
    <recommendedName>
        <fullName evidence="7">Right handed beta helix domain-containing protein</fullName>
    </recommendedName>
</protein>
<evidence type="ECO:0000256" key="2">
    <source>
        <dbReference type="ARBA" id="ARBA00022490"/>
    </source>
</evidence>
<dbReference type="InterPro" id="IPR039448">
    <property type="entry name" value="Beta_helix"/>
</dbReference>
<dbReference type="Gene3D" id="2.160.20.10">
    <property type="entry name" value="Single-stranded right-handed beta-helix, Pectin lyase-like"/>
    <property type="match status" value="1"/>
</dbReference>
<keyword evidence="3" id="KW-0206">Cytoskeleton</keyword>
<evidence type="ECO:0000259" key="4">
    <source>
        <dbReference type="Pfam" id="PF13229"/>
    </source>
</evidence>
<evidence type="ECO:0000256" key="1">
    <source>
        <dbReference type="ARBA" id="ARBA00004186"/>
    </source>
</evidence>
<proteinExistence type="predicted"/>
<dbReference type="InterPro" id="IPR012334">
    <property type="entry name" value="Pectin_lyas_fold"/>
</dbReference>
<dbReference type="InterPro" id="IPR011050">
    <property type="entry name" value="Pectin_lyase_fold/virulence"/>
</dbReference>
<feature type="domain" description="Right handed beta helix" evidence="4">
    <location>
        <begin position="372"/>
        <end position="502"/>
    </location>
</feature>
<comment type="subcellular location">
    <subcellularLocation>
        <location evidence="1">Cytoplasm</location>
        <location evidence="1">Cytoskeleton</location>
        <location evidence="1">Spindle</location>
    </subcellularLocation>
</comment>
<dbReference type="GO" id="GO:0005819">
    <property type="term" value="C:spindle"/>
    <property type="evidence" value="ECO:0007669"/>
    <property type="project" value="UniProtKB-SubCell"/>
</dbReference>
<name>A0AAW2HWV0_9NEOP</name>
<evidence type="ECO:0000256" key="3">
    <source>
        <dbReference type="ARBA" id="ARBA00023212"/>
    </source>
</evidence>
<comment type="caution">
    <text evidence="6">The sequence shown here is derived from an EMBL/GenBank/DDBJ whole genome shotgun (WGS) entry which is preliminary data.</text>
</comment>
<dbReference type="InterPro" id="IPR045140">
    <property type="entry name" value="SHCBP1-like"/>
</dbReference>
<dbReference type="SMART" id="SM00710">
    <property type="entry name" value="PbH1"/>
    <property type="match status" value="4"/>
</dbReference>
<accession>A0AAW2HWV0</accession>